<name>A0A4Y2VKQ7_ARAVE</name>
<keyword evidence="2" id="KW-1185">Reference proteome</keyword>
<protein>
    <submittedName>
        <fullName evidence="1">Uncharacterized protein</fullName>
    </submittedName>
</protein>
<dbReference type="AlphaFoldDB" id="A0A4Y2VKQ7"/>
<evidence type="ECO:0000313" key="1">
    <source>
        <dbReference type="EMBL" id="GBO24884.1"/>
    </source>
</evidence>
<gene>
    <name evidence="1" type="ORF">AVEN_47663_1</name>
</gene>
<evidence type="ECO:0000313" key="2">
    <source>
        <dbReference type="Proteomes" id="UP000499080"/>
    </source>
</evidence>
<accession>A0A4Y2VKQ7</accession>
<comment type="caution">
    <text evidence="1">The sequence shown here is derived from an EMBL/GenBank/DDBJ whole genome shotgun (WGS) entry which is preliminary data.</text>
</comment>
<dbReference type="Proteomes" id="UP000499080">
    <property type="component" value="Unassembled WGS sequence"/>
</dbReference>
<sequence>MKGAGQFKVTKRGFGGQGITFALGRKVLTREINGTLHGERKWHRANEETRTASYNGRISFVGRSGELDFTYAGERQVCFESRLGSTHIRDCEFGYLRIDPVLGLIS</sequence>
<proteinExistence type="predicted"/>
<dbReference type="EMBL" id="BGPR01047858">
    <property type="protein sequence ID" value="GBO24884.1"/>
    <property type="molecule type" value="Genomic_DNA"/>
</dbReference>
<organism evidence="1 2">
    <name type="scientific">Araneus ventricosus</name>
    <name type="common">Orbweaver spider</name>
    <name type="synonym">Epeira ventricosa</name>
    <dbReference type="NCBI Taxonomy" id="182803"/>
    <lineage>
        <taxon>Eukaryota</taxon>
        <taxon>Metazoa</taxon>
        <taxon>Ecdysozoa</taxon>
        <taxon>Arthropoda</taxon>
        <taxon>Chelicerata</taxon>
        <taxon>Arachnida</taxon>
        <taxon>Araneae</taxon>
        <taxon>Araneomorphae</taxon>
        <taxon>Entelegynae</taxon>
        <taxon>Araneoidea</taxon>
        <taxon>Araneidae</taxon>
        <taxon>Araneus</taxon>
    </lineage>
</organism>
<reference evidence="1 2" key="1">
    <citation type="journal article" date="2019" name="Sci. Rep.">
        <title>Orb-weaving spider Araneus ventricosus genome elucidates the spidroin gene catalogue.</title>
        <authorList>
            <person name="Kono N."/>
            <person name="Nakamura H."/>
            <person name="Ohtoshi R."/>
            <person name="Moran D.A.P."/>
            <person name="Shinohara A."/>
            <person name="Yoshida Y."/>
            <person name="Fujiwara M."/>
            <person name="Mori M."/>
            <person name="Tomita M."/>
            <person name="Arakawa K."/>
        </authorList>
    </citation>
    <scope>NUCLEOTIDE SEQUENCE [LARGE SCALE GENOMIC DNA]</scope>
</reference>